<comment type="subcellular location">
    <subcellularLocation>
        <location evidence="1">Membrane</location>
        <topology evidence="1">Single-pass type I membrane protein</topology>
    </subcellularLocation>
</comment>
<evidence type="ECO:0000256" key="8">
    <source>
        <dbReference type="ARBA" id="ARBA00023136"/>
    </source>
</evidence>
<dbReference type="AlphaFoldDB" id="A0AAN8J962"/>
<dbReference type="PANTHER" id="PTHR21092:SF0">
    <property type="entry name" value="NICASTRIN"/>
    <property type="match status" value="1"/>
</dbReference>
<dbReference type="Pfam" id="PF05450">
    <property type="entry name" value="Nicastrin"/>
    <property type="match status" value="1"/>
</dbReference>
<gene>
    <name evidence="13" type="ORF">SNE40_016417</name>
</gene>
<evidence type="ECO:0000256" key="6">
    <source>
        <dbReference type="ARBA" id="ARBA00022976"/>
    </source>
</evidence>
<evidence type="ECO:0000256" key="10">
    <source>
        <dbReference type="SAM" id="Phobius"/>
    </source>
</evidence>
<feature type="domain" description="Nicastrin small lobe" evidence="12">
    <location>
        <begin position="43"/>
        <end position="222"/>
    </location>
</feature>
<protein>
    <recommendedName>
        <fullName evidence="3">Nicastrin</fullName>
    </recommendedName>
</protein>
<keyword evidence="9" id="KW-0325">Glycoprotein</keyword>
<proteinExistence type="inferred from homology"/>
<reference evidence="13 14" key="1">
    <citation type="submission" date="2024-01" db="EMBL/GenBank/DDBJ databases">
        <title>The genome of the rayed Mediterranean limpet Patella caerulea (Linnaeus, 1758).</title>
        <authorList>
            <person name="Anh-Thu Weber A."/>
            <person name="Halstead-Nussloch G."/>
        </authorList>
    </citation>
    <scope>NUCLEOTIDE SEQUENCE [LARGE SCALE GENOMIC DNA]</scope>
    <source>
        <strain evidence="13">AATW-2023a</strain>
        <tissue evidence="13">Whole specimen</tissue>
    </source>
</reference>
<comment type="caution">
    <text evidence="13">The sequence shown here is derived from an EMBL/GenBank/DDBJ whole genome shotgun (WGS) entry which is preliminary data.</text>
</comment>
<evidence type="ECO:0000256" key="4">
    <source>
        <dbReference type="ARBA" id="ARBA00022692"/>
    </source>
</evidence>
<sequence>MAPVASLFSLYLVILFISYLSNNSVECVRTKKKIYLDLVTQNACFRVLNATHQVGCSSKSGGNVGVLHYLEGQDDYDWVLKDGPHTPYVVLINSEDFHREKVQQLFKSGRVNGILVVNVLNNSTLTPLPPNGFSADKDCPNDNYGAYYKNDSYKHCKSVKWNKPGEALYFNDYHDFPMFAISNISDLNILIDQCYRPFNQPGNGVAKTYPICAVELSDSMDAAKDSITCIRRSELITNLNPTKYCDAMGDKNIISTIKAIPQNVPRPAKSVIVVATRMDSISMFGYEYQNSDTTVTGIVALLAAAQALKQVKDDLRAATSDLMFTFFQGEAFDYIGSSRMVYDMELNHFPYDITDNSSLQLQNIHLNHISHFIELSQLGHRDQDQLWIHSDPISKEIPAISDEVKKLIDIIKPIGEKLNVSLGETAADQPLPPASVQRFLRKMAIPSIVITDHQKQYTNKYYNSRFDLPRNINADYPPTLNDTEKYDYITEQAVSLTNIATTLARFLYKQTTGKQLTPDLENKIQADEKEIAHLLYCFLESPVCELFKQSVSPEDNKNLASAKKPFPFYVGVDYQTNQITRLAHSILAQYLGDRMVNITKEADCKQPDNDKRYKYLWMQGSLKPGTTDTREGWCIKSTAMLHKAKSPAFDIDDYDWLSGEYSTWTESTWTVTKVRAFLIPSESQEVLTLCVGLALFIVSLGIVYFFNASSDIIFLSTNTASDTPPS</sequence>
<keyword evidence="7 10" id="KW-1133">Transmembrane helix</keyword>
<name>A0AAN8J962_PATCE</name>
<evidence type="ECO:0000259" key="12">
    <source>
        <dbReference type="Pfam" id="PF18266"/>
    </source>
</evidence>
<dbReference type="EMBL" id="JAZGQO010000011">
    <property type="protein sequence ID" value="KAK6172837.1"/>
    <property type="molecule type" value="Genomic_DNA"/>
</dbReference>
<evidence type="ECO:0000256" key="3">
    <source>
        <dbReference type="ARBA" id="ARBA00015303"/>
    </source>
</evidence>
<keyword evidence="6" id="KW-0914">Notch signaling pathway</keyword>
<feature type="signal peptide" evidence="11">
    <location>
        <begin position="1"/>
        <end position="27"/>
    </location>
</feature>
<feature type="transmembrane region" description="Helical" evidence="10">
    <location>
        <begin position="686"/>
        <end position="706"/>
    </location>
</feature>
<feature type="chain" id="PRO_5042955037" description="Nicastrin" evidence="11">
    <location>
        <begin position="28"/>
        <end position="726"/>
    </location>
</feature>
<dbReference type="GO" id="GO:0007219">
    <property type="term" value="P:Notch signaling pathway"/>
    <property type="evidence" value="ECO:0007669"/>
    <property type="project" value="UniProtKB-KW"/>
</dbReference>
<comment type="similarity">
    <text evidence="2">Belongs to the nicastrin family.</text>
</comment>
<dbReference type="GO" id="GO:0005886">
    <property type="term" value="C:plasma membrane"/>
    <property type="evidence" value="ECO:0007669"/>
    <property type="project" value="TreeGrafter"/>
</dbReference>
<keyword evidence="8 10" id="KW-0472">Membrane</keyword>
<evidence type="ECO:0000256" key="2">
    <source>
        <dbReference type="ARBA" id="ARBA00007717"/>
    </source>
</evidence>
<evidence type="ECO:0000313" key="14">
    <source>
        <dbReference type="Proteomes" id="UP001347796"/>
    </source>
</evidence>
<keyword evidence="4 10" id="KW-0812">Transmembrane</keyword>
<dbReference type="PANTHER" id="PTHR21092">
    <property type="entry name" value="NICASTRIN"/>
    <property type="match status" value="1"/>
</dbReference>
<dbReference type="GO" id="GO:0007220">
    <property type="term" value="P:Notch receptor processing"/>
    <property type="evidence" value="ECO:0007669"/>
    <property type="project" value="TreeGrafter"/>
</dbReference>
<evidence type="ECO:0000256" key="1">
    <source>
        <dbReference type="ARBA" id="ARBA00004479"/>
    </source>
</evidence>
<evidence type="ECO:0000313" key="13">
    <source>
        <dbReference type="EMBL" id="KAK6172837.1"/>
    </source>
</evidence>
<keyword evidence="14" id="KW-1185">Reference proteome</keyword>
<keyword evidence="5 11" id="KW-0732">Signal</keyword>
<evidence type="ECO:0000256" key="5">
    <source>
        <dbReference type="ARBA" id="ARBA00022729"/>
    </source>
</evidence>
<accession>A0AAN8J962</accession>
<evidence type="ECO:0000256" key="7">
    <source>
        <dbReference type="ARBA" id="ARBA00022989"/>
    </source>
</evidence>
<dbReference type="Gene3D" id="3.40.630.10">
    <property type="entry name" value="Zn peptidases"/>
    <property type="match status" value="1"/>
</dbReference>
<evidence type="ECO:0000256" key="11">
    <source>
        <dbReference type="SAM" id="SignalP"/>
    </source>
</evidence>
<dbReference type="Pfam" id="PF18266">
    <property type="entry name" value="Ncstrn_small"/>
    <property type="match status" value="1"/>
</dbReference>
<dbReference type="GO" id="GO:0016485">
    <property type="term" value="P:protein processing"/>
    <property type="evidence" value="ECO:0007669"/>
    <property type="project" value="InterPro"/>
</dbReference>
<dbReference type="SUPFAM" id="SSF53187">
    <property type="entry name" value="Zn-dependent exopeptidases"/>
    <property type="match status" value="1"/>
</dbReference>
<dbReference type="Proteomes" id="UP001347796">
    <property type="component" value="Unassembled WGS sequence"/>
</dbReference>
<dbReference type="InterPro" id="IPR041084">
    <property type="entry name" value="Ncstrn_small"/>
</dbReference>
<organism evidence="13 14">
    <name type="scientific">Patella caerulea</name>
    <name type="common">Rayed Mediterranean limpet</name>
    <dbReference type="NCBI Taxonomy" id="87958"/>
    <lineage>
        <taxon>Eukaryota</taxon>
        <taxon>Metazoa</taxon>
        <taxon>Spiralia</taxon>
        <taxon>Lophotrochozoa</taxon>
        <taxon>Mollusca</taxon>
        <taxon>Gastropoda</taxon>
        <taxon>Patellogastropoda</taxon>
        <taxon>Patelloidea</taxon>
        <taxon>Patellidae</taxon>
        <taxon>Patella</taxon>
    </lineage>
</organism>
<dbReference type="InterPro" id="IPR008710">
    <property type="entry name" value="Nicastrin"/>
</dbReference>
<evidence type="ECO:0000256" key="9">
    <source>
        <dbReference type="ARBA" id="ARBA00023180"/>
    </source>
</evidence>